<accession>A0AA40AW53</accession>
<dbReference type="AlphaFoldDB" id="A0AA40AW53"/>
<sequence>MAVFRLTLELDSVEKKLSTAWIIKLLNEKFNTVDLERMSELKTLDLPGNKSKVKIFLDHNPCS</sequence>
<feature type="non-terminal residue" evidence="1">
    <location>
        <position position="63"/>
    </location>
</feature>
<dbReference type="EMBL" id="JAUIRO010000003">
    <property type="protein sequence ID" value="KAK0723029.1"/>
    <property type="molecule type" value="Genomic_DNA"/>
</dbReference>
<evidence type="ECO:0000313" key="1">
    <source>
        <dbReference type="EMBL" id="KAK0723029.1"/>
    </source>
</evidence>
<comment type="caution">
    <text evidence="1">The sequence shown here is derived from an EMBL/GenBank/DDBJ whole genome shotgun (WGS) entry which is preliminary data.</text>
</comment>
<gene>
    <name evidence="1" type="ORF">B0T26DRAFT_705083</name>
</gene>
<dbReference type="Proteomes" id="UP001172101">
    <property type="component" value="Unassembled WGS sequence"/>
</dbReference>
<dbReference type="RefSeq" id="XP_060298953.1">
    <property type="nucleotide sequence ID" value="XM_060441735.1"/>
</dbReference>
<organism evidence="1 2">
    <name type="scientific">Lasiosphaeria miniovina</name>
    <dbReference type="NCBI Taxonomy" id="1954250"/>
    <lineage>
        <taxon>Eukaryota</taxon>
        <taxon>Fungi</taxon>
        <taxon>Dikarya</taxon>
        <taxon>Ascomycota</taxon>
        <taxon>Pezizomycotina</taxon>
        <taxon>Sordariomycetes</taxon>
        <taxon>Sordariomycetidae</taxon>
        <taxon>Sordariales</taxon>
        <taxon>Lasiosphaeriaceae</taxon>
        <taxon>Lasiosphaeria</taxon>
    </lineage>
</organism>
<reference evidence="1" key="1">
    <citation type="submission" date="2023-06" db="EMBL/GenBank/DDBJ databases">
        <title>Genome-scale phylogeny and comparative genomics of the fungal order Sordariales.</title>
        <authorList>
            <consortium name="Lawrence Berkeley National Laboratory"/>
            <person name="Hensen N."/>
            <person name="Bonometti L."/>
            <person name="Westerberg I."/>
            <person name="Brannstrom I.O."/>
            <person name="Guillou S."/>
            <person name="Cros-Aarteil S."/>
            <person name="Calhoun S."/>
            <person name="Haridas S."/>
            <person name="Kuo A."/>
            <person name="Mondo S."/>
            <person name="Pangilinan J."/>
            <person name="Riley R."/>
            <person name="LaButti K."/>
            <person name="Andreopoulos B."/>
            <person name="Lipzen A."/>
            <person name="Chen C."/>
            <person name="Yanf M."/>
            <person name="Daum C."/>
            <person name="Ng V."/>
            <person name="Clum A."/>
            <person name="Steindorff A."/>
            <person name="Ohm R."/>
            <person name="Martin F."/>
            <person name="Silar P."/>
            <person name="Natvig D."/>
            <person name="Lalanne C."/>
            <person name="Gautier V."/>
            <person name="Ament-velasquez S.L."/>
            <person name="Kruys A."/>
            <person name="Hutchinson M.I."/>
            <person name="Powell A.J."/>
            <person name="Barry K."/>
            <person name="Miller A.N."/>
            <person name="Grigoriev I.V."/>
            <person name="Debuchy R."/>
            <person name="Gladieux P."/>
            <person name="Thoren M.H."/>
            <person name="Johannesson H."/>
        </authorList>
    </citation>
    <scope>NUCLEOTIDE SEQUENCE</scope>
    <source>
        <strain evidence="1">SMH2392-1A</strain>
    </source>
</reference>
<name>A0AA40AW53_9PEZI</name>
<proteinExistence type="predicted"/>
<dbReference type="GeneID" id="85325005"/>
<keyword evidence="2" id="KW-1185">Reference proteome</keyword>
<evidence type="ECO:0000313" key="2">
    <source>
        <dbReference type="Proteomes" id="UP001172101"/>
    </source>
</evidence>
<protein>
    <submittedName>
        <fullName evidence="1">Uncharacterized protein</fullName>
    </submittedName>
</protein>